<evidence type="ECO:0000259" key="1">
    <source>
        <dbReference type="Pfam" id="PF22893"/>
    </source>
</evidence>
<organism evidence="2 3">
    <name type="scientific">Gomphillus americanus</name>
    <dbReference type="NCBI Taxonomy" id="1940652"/>
    <lineage>
        <taxon>Eukaryota</taxon>
        <taxon>Fungi</taxon>
        <taxon>Dikarya</taxon>
        <taxon>Ascomycota</taxon>
        <taxon>Pezizomycotina</taxon>
        <taxon>Lecanoromycetes</taxon>
        <taxon>OSLEUM clade</taxon>
        <taxon>Ostropomycetidae</taxon>
        <taxon>Ostropales</taxon>
        <taxon>Graphidaceae</taxon>
        <taxon>Gomphilloideae</taxon>
        <taxon>Gomphillus</taxon>
    </lineage>
</organism>
<accession>A0A8H3FP43</accession>
<evidence type="ECO:0000313" key="3">
    <source>
        <dbReference type="Proteomes" id="UP000664169"/>
    </source>
</evidence>
<dbReference type="OrthoDB" id="3045089at2759"/>
<feature type="domain" description="Ubiquitin-like" evidence="1">
    <location>
        <begin position="186"/>
        <end position="269"/>
    </location>
</feature>
<sequence length="297" mass="33624">MSTGFGFSIGDVLGVIKLVGTVIDGLRESSQTTTKFRSLINELYALETALISVKRLDADIKHVHKVALEQAACQCQRTMDGFYKKIQKYQPHLQQTGTASRIKDAWFKIIWATCKQDDLDCFRAERFAFKIMNKLSNITSVLAQTAQQGKALLESSNQIIQTNIRIFVLIHDIHALVFRIPGQVQRQQPIYFLDPFNREMPFHLEFIRSKEALLAVLKVNLKDTGCGPAMIDRGQFAIEDRSTKESVNLHDSWDLCFYPGQKVAMSMVFTIHMNTTKSSCPICKADQQGLVGEEVSW</sequence>
<proteinExistence type="predicted"/>
<comment type="caution">
    <text evidence="2">The sequence shown here is derived from an EMBL/GenBank/DDBJ whole genome shotgun (WGS) entry which is preliminary data.</text>
</comment>
<dbReference type="Proteomes" id="UP000664169">
    <property type="component" value="Unassembled WGS sequence"/>
</dbReference>
<dbReference type="InterPro" id="IPR054464">
    <property type="entry name" value="ULD_fung"/>
</dbReference>
<dbReference type="PANTHER" id="PTHR38886">
    <property type="entry name" value="SESA DOMAIN-CONTAINING PROTEIN"/>
    <property type="match status" value="1"/>
</dbReference>
<evidence type="ECO:0000313" key="2">
    <source>
        <dbReference type="EMBL" id="CAF9928602.1"/>
    </source>
</evidence>
<dbReference type="AlphaFoldDB" id="A0A8H3FP43"/>
<protein>
    <recommendedName>
        <fullName evidence="1">Ubiquitin-like domain-containing protein</fullName>
    </recommendedName>
</protein>
<gene>
    <name evidence="2" type="ORF">GOMPHAMPRED_005176</name>
</gene>
<reference evidence="2" key="1">
    <citation type="submission" date="2021-03" db="EMBL/GenBank/DDBJ databases">
        <authorList>
            <person name="Tagirdzhanova G."/>
        </authorList>
    </citation>
    <scope>NUCLEOTIDE SEQUENCE</scope>
</reference>
<name>A0A8H3FP43_9LECA</name>
<keyword evidence="3" id="KW-1185">Reference proteome</keyword>
<dbReference type="PANTHER" id="PTHR38886:SF1">
    <property type="entry name" value="NACHT-NTPASE AND P-LOOP NTPASES N-TERMINAL DOMAIN-CONTAINING PROTEIN"/>
    <property type="match status" value="1"/>
</dbReference>
<dbReference type="Pfam" id="PF22893">
    <property type="entry name" value="ULD_2"/>
    <property type="match status" value="1"/>
</dbReference>
<dbReference type="EMBL" id="CAJPDQ010000030">
    <property type="protein sequence ID" value="CAF9928602.1"/>
    <property type="molecule type" value="Genomic_DNA"/>
</dbReference>